<evidence type="ECO:0000259" key="1">
    <source>
        <dbReference type="PROSITE" id="PS50041"/>
    </source>
</evidence>
<protein>
    <submittedName>
        <fullName evidence="3">C-type lectin domain-containing protein</fullName>
    </submittedName>
</protein>
<sequence length="224" mass="26045">MKCLWWMKCPVDEVSLVNELSLVDELFNGRNPVDKLCLMNNECELGWTYFNLTHGCYKVLSNLNFELAQEECSLQKSGSLVSIHNHEENEFVNNLVEKSIKWDFNSNILLTAWIGLHDLTFNKKWRWPDDSMVDYTNWNIGEPNGEFGRESCVETIVRLDKPNPRNPIMSHSWNDIPCSVIRPAAVCKYKRKYCGAHQGQNNSADRSEEAFYRIVELICLNNFN</sequence>
<dbReference type="InterPro" id="IPR050111">
    <property type="entry name" value="C-type_lectin/snaclec_domain"/>
</dbReference>
<evidence type="ECO:0000313" key="2">
    <source>
        <dbReference type="Proteomes" id="UP000887540"/>
    </source>
</evidence>
<feature type="domain" description="C-type lectin" evidence="1">
    <location>
        <begin position="52"/>
        <end position="179"/>
    </location>
</feature>
<dbReference type="SUPFAM" id="SSF56436">
    <property type="entry name" value="C-type lectin-like"/>
    <property type="match status" value="1"/>
</dbReference>
<dbReference type="PANTHER" id="PTHR22803">
    <property type="entry name" value="MANNOSE, PHOSPHOLIPASE, LECTIN RECEPTOR RELATED"/>
    <property type="match status" value="1"/>
</dbReference>
<dbReference type="InterPro" id="IPR016187">
    <property type="entry name" value="CTDL_fold"/>
</dbReference>
<dbReference type="Gene3D" id="3.10.100.10">
    <property type="entry name" value="Mannose-Binding Protein A, subunit A"/>
    <property type="match status" value="1"/>
</dbReference>
<dbReference type="InterPro" id="IPR016186">
    <property type="entry name" value="C-type_lectin-like/link_sf"/>
</dbReference>
<dbReference type="AlphaFoldDB" id="A0A914CLY3"/>
<dbReference type="PROSITE" id="PS50041">
    <property type="entry name" value="C_TYPE_LECTIN_2"/>
    <property type="match status" value="1"/>
</dbReference>
<dbReference type="InterPro" id="IPR001304">
    <property type="entry name" value="C-type_lectin-like"/>
</dbReference>
<organism evidence="2 3">
    <name type="scientific">Acrobeloides nanus</name>
    <dbReference type="NCBI Taxonomy" id="290746"/>
    <lineage>
        <taxon>Eukaryota</taxon>
        <taxon>Metazoa</taxon>
        <taxon>Ecdysozoa</taxon>
        <taxon>Nematoda</taxon>
        <taxon>Chromadorea</taxon>
        <taxon>Rhabditida</taxon>
        <taxon>Tylenchina</taxon>
        <taxon>Cephalobomorpha</taxon>
        <taxon>Cephaloboidea</taxon>
        <taxon>Cephalobidae</taxon>
        <taxon>Acrobeloides</taxon>
    </lineage>
</organism>
<name>A0A914CLY3_9BILA</name>
<reference evidence="3" key="1">
    <citation type="submission" date="2022-11" db="UniProtKB">
        <authorList>
            <consortium name="WormBaseParasite"/>
        </authorList>
    </citation>
    <scope>IDENTIFICATION</scope>
</reference>
<dbReference type="SMART" id="SM00034">
    <property type="entry name" value="CLECT"/>
    <property type="match status" value="1"/>
</dbReference>
<proteinExistence type="predicted"/>
<keyword evidence="2" id="KW-1185">Reference proteome</keyword>
<dbReference type="Pfam" id="PF00059">
    <property type="entry name" value="Lectin_C"/>
    <property type="match status" value="1"/>
</dbReference>
<dbReference type="WBParaSite" id="ACRNAN_scaffold121.g14523.t1">
    <property type="protein sequence ID" value="ACRNAN_scaffold121.g14523.t1"/>
    <property type="gene ID" value="ACRNAN_scaffold121.g14523"/>
</dbReference>
<accession>A0A914CLY3</accession>
<evidence type="ECO:0000313" key="3">
    <source>
        <dbReference type="WBParaSite" id="ACRNAN_scaffold121.g14523.t1"/>
    </source>
</evidence>
<dbReference type="Proteomes" id="UP000887540">
    <property type="component" value="Unplaced"/>
</dbReference>